<feature type="transmembrane region" description="Helical" evidence="10">
    <location>
        <begin position="13"/>
        <end position="35"/>
    </location>
</feature>
<evidence type="ECO:0000256" key="1">
    <source>
        <dbReference type="ARBA" id="ARBA00004127"/>
    </source>
</evidence>
<evidence type="ECO:0000256" key="4">
    <source>
        <dbReference type="ARBA" id="ARBA00006627"/>
    </source>
</evidence>
<evidence type="ECO:0000256" key="8">
    <source>
        <dbReference type="ARBA" id="ARBA00023136"/>
    </source>
</evidence>
<proteinExistence type="inferred from homology"/>
<keyword evidence="7 10" id="KW-1133">Transmembrane helix</keyword>
<reference evidence="11" key="1">
    <citation type="journal article" date="2021" name="Cell">
        <title>Tracing the genetic footprints of vertebrate landing in non-teleost ray-finned fishes.</title>
        <authorList>
            <person name="Bi X."/>
            <person name="Wang K."/>
            <person name="Yang L."/>
            <person name="Pan H."/>
            <person name="Jiang H."/>
            <person name="Wei Q."/>
            <person name="Fang M."/>
            <person name="Yu H."/>
            <person name="Zhu C."/>
            <person name="Cai Y."/>
            <person name="He Y."/>
            <person name="Gan X."/>
            <person name="Zeng H."/>
            <person name="Yu D."/>
            <person name="Zhu Y."/>
            <person name="Jiang H."/>
            <person name="Qiu Q."/>
            <person name="Yang H."/>
            <person name="Zhang Y.E."/>
            <person name="Wang W."/>
            <person name="Zhu M."/>
            <person name="He S."/>
            <person name="Zhang G."/>
        </authorList>
    </citation>
    <scope>NUCLEOTIDE SEQUENCE</scope>
    <source>
        <strain evidence="11">Pddl_001</strain>
    </source>
</reference>
<comment type="similarity">
    <text evidence="4">Belongs to the TMEM43 family.</text>
</comment>
<sequence length="67" mass="7457">VDWFPIVRDLVSLGLRIFAVSVATSLSLLTIATGWLFYRPLWAVMLAGLATVPIILTRARVPPKKHQ</sequence>
<feature type="non-terminal residue" evidence="11">
    <location>
        <position position="67"/>
    </location>
</feature>
<dbReference type="InterPro" id="IPR012430">
    <property type="entry name" value="TMEM43_fam"/>
</dbReference>
<evidence type="ECO:0000256" key="10">
    <source>
        <dbReference type="SAM" id="Phobius"/>
    </source>
</evidence>
<name>A0ABS2Y0R8_POLSP</name>
<protein>
    <submittedName>
        <fullName evidence="11">TMM43 protein</fullName>
    </submittedName>
</protein>
<comment type="caution">
    <text evidence="11">The sequence shown here is derived from an EMBL/GenBank/DDBJ whole genome shotgun (WGS) entry which is preliminary data.</text>
</comment>
<keyword evidence="6" id="KW-0256">Endoplasmic reticulum</keyword>
<evidence type="ECO:0000313" key="12">
    <source>
        <dbReference type="Proteomes" id="UP001166093"/>
    </source>
</evidence>
<evidence type="ECO:0000256" key="9">
    <source>
        <dbReference type="ARBA" id="ARBA00023242"/>
    </source>
</evidence>
<keyword evidence="8 10" id="KW-0472">Membrane</keyword>
<dbReference type="PANTHER" id="PTHR13416:SF2">
    <property type="entry name" value="TRANSMEMBRANE PROTEIN 43"/>
    <property type="match status" value="1"/>
</dbReference>
<keyword evidence="5 10" id="KW-0812">Transmembrane</keyword>
<dbReference type="EMBL" id="JAAWVQ010092782">
    <property type="protein sequence ID" value="MBN3279786.1"/>
    <property type="molecule type" value="Genomic_DNA"/>
</dbReference>
<dbReference type="Pfam" id="PF07787">
    <property type="entry name" value="TMEM43"/>
    <property type="match status" value="1"/>
</dbReference>
<dbReference type="PANTHER" id="PTHR13416">
    <property type="match status" value="1"/>
</dbReference>
<evidence type="ECO:0000256" key="5">
    <source>
        <dbReference type="ARBA" id="ARBA00022692"/>
    </source>
</evidence>
<gene>
    <name evidence="11" type="primary">Tmem43</name>
    <name evidence="11" type="ORF">GTO93_0021076</name>
</gene>
<evidence type="ECO:0000256" key="6">
    <source>
        <dbReference type="ARBA" id="ARBA00022824"/>
    </source>
</evidence>
<keyword evidence="9" id="KW-0539">Nucleus</keyword>
<dbReference type="Proteomes" id="UP001166093">
    <property type="component" value="Unassembled WGS sequence"/>
</dbReference>
<feature type="transmembrane region" description="Helical" evidence="10">
    <location>
        <begin position="41"/>
        <end position="61"/>
    </location>
</feature>
<feature type="non-terminal residue" evidence="11">
    <location>
        <position position="1"/>
    </location>
</feature>
<accession>A0ABS2Y0R8</accession>
<evidence type="ECO:0000256" key="2">
    <source>
        <dbReference type="ARBA" id="ARBA00004259"/>
    </source>
</evidence>
<evidence type="ECO:0000313" key="11">
    <source>
        <dbReference type="EMBL" id="MBN3279786.1"/>
    </source>
</evidence>
<comment type="subcellular location">
    <subcellularLocation>
        <location evidence="1">Endomembrane system</location>
        <topology evidence="1">Multi-pass membrane protein</topology>
    </subcellularLocation>
    <subcellularLocation>
        <location evidence="3">Endoplasmic reticulum membrane</location>
    </subcellularLocation>
    <subcellularLocation>
        <location evidence="2">Nucleus envelope</location>
    </subcellularLocation>
</comment>
<evidence type="ECO:0000256" key="3">
    <source>
        <dbReference type="ARBA" id="ARBA00004586"/>
    </source>
</evidence>
<organism evidence="11 12">
    <name type="scientific">Polyodon spathula</name>
    <name type="common">North American paddlefish</name>
    <name type="synonym">Squalus spathula</name>
    <dbReference type="NCBI Taxonomy" id="7913"/>
    <lineage>
        <taxon>Eukaryota</taxon>
        <taxon>Metazoa</taxon>
        <taxon>Chordata</taxon>
        <taxon>Craniata</taxon>
        <taxon>Vertebrata</taxon>
        <taxon>Euteleostomi</taxon>
        <taxon>Actinopterygii</taxon>
        <taxon>Chondrostei</taxon>
        <taxon>Acipenseriformes</taxon>
        <taxon>Polyodontidae</taxon>
        <taxon>Polyodon</taxon>
    </lineage>
</organism>
<evidence type="ECO:0000256" key="7">
    <source>
        <dbReference type="ARBA" id="ARBA00022989"/>
    </source>
</evidence>
<keyword evidence="12" id="KW-1185">Reference proteome</keyword>